<dbReference type="Pfam" id="PF03466">
    <property type="entry name" value="LysR_substrate"/>
    <property type="match status" value="1"/>
</dbReference>
<comment type="similarity">
    <text evidence="1">Belongs to the LysR transcriptional regulatory family.</text>
</comment>
<dbReference type="PANTHER" id="PTHR30126:SF64">
    <property type="entry name" value="HTH-TYPE TRANSCRIPTIONAL REGULATOR CITR"/>
    <property type="match status" value="1"/>
</dbReference>
<evidence type="ECO:0000256" key="3">
    <source>
        <dbReference type="ARBA" id="ARBA00023125"/>
    </source>
</evidence>
<dbReference type="PANTHER" id="PTHR30126">
    <property type="entry name" value="HTH-TYPE TRANSCRIPTIONAL REGULATOR"/>
    <property type="match status" value="1"/>
</dbReference>
<sequence>MDLKWIRSFVTAAKYQNFRQAAEQLYLAQPTISVHIQHLEEAIGSPLFERTGRNVILTPTGKRFLPYAEQLLATYESGIQDIEGYRQGYHRKLSLAVSPLIAASVLPSILRRFVEQYPTIEVQVHVRESKDIADDVFNGAVDLGLSRMQAKGAQLQSILLYEDPVILVAGYDGGELEGTPPLDADQLLSASLMLTYHHPEYWDGLLLQIKKTYPRLRTMIVSQVHIAKRFIEEGLGISFLPRSTVKRELLEGRLLEVDFKLFAPPVAATYWIQKYETEEIATFKSFLAYYYPSIL</sequence>
<keyword evidence="4" id="KW-0804">Transcription</keyword>
<dbReference type="EMBL" id="JAUSTY010000016">
    <property type="protein sequence ID" value="MDQ0167440.1"/>
    <property type="molecule type" value="Genomic_DNA"/>
</dbReference>
<dbReference type="RefSeq" id="WP_307396359.1">
    <property type="nucleotide sequence ID" value="NZ_BAAADK010000001.1"/>
</dbReference>
<dbReference type="InterPro" id="IPR036388">
    <property type="entry name" value="WH-like_DNA-bd_sf"/>
</dbReference>
<evidence type="ECO:0000256" key="1">
    <source>
        <dbReference type="ARBA" id="ARBA00009437"/>
    </source>
</evidence>
<dbReference type="PRINTS" id="PR00039">
    <property type="entry name" value="HTHLYSR"/>
</dbReference>
<protein>
    <submittedName>
        <fullName evidence="6">LysR family transcriptional repressor of citA</fullName>
    </submittedName>
</protein>
<evidence type="ECO:0000313" key="7">
    <source>
        <dbReference type="Proteomes" id="UP001235840"/>
    </source>
</evidence>
<comment type="caution">
    <text evidence="6">The sequence shown here is derived from an EMBL/GenBank/DDBJ whole genome shotgun (WGS) entry which is preliminary data.</text>
</comment>
<gene>
    <name evidence="6" type="ORF">J2S11_003365</name>
</gene>
<dbReference type="Pfam" id="PF00126">
    <property type="entry name" value="HTH_1"/>
    <property type="match status" value="1"/>
</dbReference>
<keyword evidence="3" id="KW-0238">DNA-binding</keyword>
<evidence type="ECO:0000259" key="5">
    <source>
        <dbReference type="PROSITE" id="PS50931"/>
    </source>
</evidence>
<proteinExistence type="inferred from homology"/>
<evidence type="ECO:0000256" key="4">
    <source>
        <dbReference type="ARBA" id="ARBA00023163"/>
    </source>
</evidence>
<dbReference type="SUPFAM" id="SSF53850">
    <property type="entry name" value="Periplasmic binding protein-like II"/>
    <property type="match status" value="1"/>
</dbReference>
<evidence type="ECO:0000313" key="6">
    <source>
        <dbReference type="EMBL" id="MDQ0167440.1"/>
    </source>
</evidence>
<dbReference type="CDD" id="cd05466">
    <property type="entry name" value="PBP2_LTTR_substrate"/>
    <property type="match status" value="1"/>
</dbReference>
<evidence type="ECO:0000256" key="2">
    <source>
        <dbReference type="ARBA" id="ARBA00023015"/>
    </source>
</evidence>
<feature type="domain" description="HTH lysR-type" evidence="5">
    <location>
        <begin position="1"/>
        <end position="58"/>
    </location>
</feature>
<organism evidence="6 7">
    <name type="scientific">Caldalkalibacillus horti</name>
    <dbReference type="NCBI Taxonomy" id="77523"/>
    <lineage>
        <taxon>Bacteria</taxon>
        <taxon>Bacillati</taxon>
        <taxon>Bacillota</taxon>
        <taxon>Bacilli</taxon>
        <taxon>Bacillales</taxon>
        <taxon>Bacillaceae</taxon>
        <taxon>Caldalkalibacillus</taxon>
    </lineage>
</organism>
<name>A0ABT9W2G2_9BACI</name>
<dbReference type="InterPro" id="IPR005119">
    <property type="entry name" value="LysR_subst-bd"/>
</dbReference>
<dbReference type="InterPro" id="IPR000847">
    <property type="entry name" value="LysR_HTH_N"/>
</dbReference>
<dbReference type="SUPFAM" id="SSF46785">
    <property type="entry name" value="Winged helix' DNA-binding domain"/>
    <property type="match status" value="1"/>
</dbReference>
<accession>A0ABT9W2G2</accession>
<dbReference type="PROSITE" id="PS50931">
    <property type="entry name" value="HTH_LYSR"/>
    <property type="match status" value="1"/>
</dbReference>
<dbReference type="Gene3D" id="3.40.190.290">
    <property type="match status" value="1"/>
</dbReference>
<dbReference type="Gene3D" id="1.10.10.10">
    <property type="entry name" value="Winged helix-like DNA-binding domain superfamily/Winged helix DNA-binding domain"/>
    <property type="match status" value="1"/>
</dbReference>
<keyword evidence="7" id="KW-1185">Reference proteome</keyword>
<dbReference type="Proteomes" id="UP001235840">
    <property type="component" value="Unassembled WGS sequence"/>
</dbReference>
<keyword evidence="2" id="KW-0805">Transcription regulation</keyword>
<dbReference type="InterPro" id="IPR036390">
    <property type="entry name" value="WH_DNA-bd_sf"/>
</dbReference>
<reference evidence="6 7" key="1">
    <citation type="submission" date="2023-07" db="EMBL/GenBank/DDBJ databases">
        <title>Genomic Encyclopedia of Type Strains, Phase IV (KMG-IV): sequencing the most valuable type-strain genomes for metagenomic binning, comparative biology and taxonomic classification.</title>
        <authorList>
            <person name="Goeker M."/>
        </authorList>
    </citation>
    <scope>NUCLEOTIDE SEQUENCE [LARGE SCALE GENOMIC DNA]</scope>
    <source>
        <strain evidence="6 7">DSM 12751</strain>
    </source>
</reference>